<dbReference type="AlphaFoldDB" id="A0A177L8P2"/>
<dbReference type="SUPFAM" id="SSF46689">
    <property type="entry name" value="Homeodomain-like"/>
    <property type="match status" value="1"/>
</dbReference>
<keyword evidence="3" id="KW-1185">Reference proteome</keyword>
<evidence type="ECO:0000313" key="2">
    <source>
        <dbReference type="EMBL" id="OAH61662.1"/>
    </source>
</evidence>
<dbReference type="InterPro" id="IPR009057">
    <property type="entry name" value="Homeodomain-like_sf"/>
</dbReference>
<dbReference type="InterPro" id="IPR025736">
    <property type="entry name" value="PucR_C-HTH_dom"/>
</dbReference>
<feature type="domain" description="PucR C-terminal helix-turn-helix" evidence="1">
    <location>
        <begin position="232"/>
        <end position="288"/>
    </location>
</feature>
<dbReference type="Gene3D" id="1.10.10.2840">
    <property type="entry name" value="PucR C-terminal helix-turn-helix domain"/>
    <property type="match status" value="1"/>
</dbReference>
<dbReference type="InterPro" id="IPR042070">
    <property type="entry name" value="PucR_C-HTH_sf"/>
</dbReference>
<organism evidence="2 3">
    <name type="scientific">Domibacillus aminovorans</name>
    <dbReference type="NCBI Taxonomy" id="29332"/>
    <lineage>
        <taxon>Bacteria</taxon>
        <taxon>Bacillati</taxon>
        <taxon>Bacillota</taxon>
        <taxon>Bacilli</taxon>
        <taxon>Bacillales</taxon>
        <taxon>Bacillaceae</taxon>
        <taxon>Domibacillus</taxon>
    </lineage>
</organism>
<dbReference type="InterPro" id="IPR051448">
    <property type="entry name" value="CdaR-like_regulators"/>
</dbReference>
<accession>A0A177L8P2</accession>
<comment type="caution">
    <text evidence="2">The sequence shown here is derived from an EMBL/GenBank/DDBJ whole genome shotgun (WGS) entry which is preliminary data.</text>
</comment>
<dbReference type="Proteomes" id="UP000076935">
    <property type="component" value="Unassembled WGS sequence"/>
</dbReference>
<reference evidence="2 3" key="1">
    <citation type="submission" date="2016-01" db="EMBL/GenBank/DDBJ databases">
        <title>Investigation of taxonomic status of Bacillus aminovorans.</title>
        <authorList>
            <person name="Verma A."/>
            <person name="Pal Y."/>
            <person name="Krishnamurthi S."/>
        </authorList>
    </citation>
    <scope>NUCLEOTIDE SEQUENCE [LARGE SCALE GENOMIC DNA]</scope>
    <source>
        <strain evidence="2 3">DSM 1314</strain>
    </source>
</reference>
<protein>
    <recommendedName>
        <fullName evidence="1">PucR C-terminal helix-turn-helix domain-containing protein</fullName>
    </recommendedName>
</protein>
<dbReference type="PANTHER" id="PTHR33744:SF15">
    <property type="entry name" value="CARBOHYDRATE DIACID REGULATOR"/>
    <property type="match status" value="1"/>
</dbReference>
<proteinExistence type="predicted"/>
<dbReference type="EMBL" id="LQWY01000016">
    <property type="protein sequence ID" value="OAH61662.1"/>
    <property type="molecule type" value="Genomic_DNA"/>
</dbReference>
<dbReference type="PANTHER" id="PTHR33744">
    <property type="entry name" value="CARBOHYDRATE DIACID REGULATOR"/>
    <property type="match status" value="1"/>
</dbReference>
<name>A0A177L8P2_9BACI</name>
<sequence>MDELQTIYKRASSSSTLERKENHLYFYDKTRNLYISIPEEDVSEKERQLLSHFYDQVKKGVDIRQPSNLERKWNDFLHNDGYCPNVKTERIRVMYVQLSGEDRNGFFEAVDTFFDHTLLVVWTAGNSCILIEEETDHILEKEDICTFLDVLASDFYMIGRLFIGRFIEVNEHLRDHYERERDVAGKAIVFIPQERMTTVEKVLPHLLLAESKTVLSNLFADEVTMFEVDDDLRKTLQLFIQNNSNVSQTAKQLHLHRNSLQYRIDKFMERTGIDVKSYEGALLVYMLCLLAGQKNEDNVHKQG</sequence>
<evidence type="ECO:0000313" key="3">
    <source>
        <dbReference type="Proteomes" id="UP000076935"/>
    </source>
</evidence>
<evidence type="ECO:0000259" key="1">
    <source>
        <dbReference type="Pfam" id="PF13556"/>
    </source>
</evidence>
<dbReference type="Pfam" id="PF13556">
    <property type="entry name" value="HTH_30"/>
    <property type="match status" value="1"/>
</dbReference>
<dbReference type="RefSeq" id="WP_063965226.1">
    <property type="nucleotide sequence ID" value="NZ_JBCNAN010000017.1"/>
</dbReference>
<gene>
    <name evidence="2" type="ORF">AWH49_11985</name>
</gene>